<proteinExistence type="predicted"/>
<dbReference type="RefSeq" id="WP_208916028.1">
    <property type="nucleotide sequence ID" value="NZ_LT840184.1"/>
</dbReference>
<evidence type="ECO:0008006" key="4">
    <source>
        <dbReference type="Google" id="ProtNLM"/>
    </source>
</evidence>
<evidence type="ECO:0000313" key="2">
    <source>
        <dbReference type="EMBL" id="SMF91307.1"/>
    </source>
</evidence>
<evidence type="ECO:0000313" key="3">
    <source>
        <dbReference type="Proteomes" id="UP000192940"/>
    </source>
</evidence>
<dbReference type="Proteomes" id="UP000192940">
    <property type="component" value="Chromosome I"/>
</dbReference>
<dbReference type="InterPro" id="IPR017853">
    <property type="entry name" value="GH"/>
</dbReference>
<feature type="chain" id="PRO_5012778634" description="Amidase" evidence="1">
    <location>
        <begin position="33"/>
        <end position="297"/>
    </location>
</feature>
<reference evidence="2 3" key="1">
    <citation type="submission" date="2017-04" db="EMBL/GenBank/DDBJ databases">
        <authorList>
            <person name="Afonso C.L."/>
            <person name="Miller P.J."/>
            <person name="Scott M.A."/>
            <person name="Spackman E."/>
            <person name="Goraichik I."/>
            <person name="Dimitrov K.M."/>
            <person name="Suarez D.L."/>
            <person name="Swayne D.E."/>
        </authorList>
    </citation>
    <scope>NUCLEOTIDE SEQUENCE [LARGE SCALE GENOMIC DNA]</scope>
    <source>
        <strain evidence="2 3">N3/975</strain>
    </source>
</reference>
<keyword evidence="3" id="KW-1185">Reference proteome</keyword>
<dbReference type="AlphaFoldDB" id="A0A1X7HRR0"/>
<protein>
    <recommendedName>
        <fullName evidence="4">Amidase</fullName>
    </recommendedName>
</protein>
<dbReference type="SUPFAM" id="SSF51445">
    <property type="entry name" value="(Trans)glycosidases"/>
    <property type="match status" value="1"/>
</dbReference>
<keyword evidence="1" id="KW-0732">Signal</keyword>
<organism evidence="2 3">
    <name type="scientific">Paenibacillus uliginis N3/975</name>
    <dbReference type="NCBI Taxonomy" id="1313296"/>
    <lineage>
        <taxon>Bacteria</taxon>
        <taxon>Bacillati</taxon>
        <taxon>Bacillota</taxon>
        <taxon>Bacilli</taxon>
        <taxon>Bacillales</taxon>
        <taxon>Paenibacillaceae</taxon>
        <taxon>Paenibacillus</taxon>
    </lineage>
</organism>
<dbReference type="STRING" id="1313296.SAMN05661091_5414"/>
<accession>A0A1X7HRR0</accession>
<evidence type="ECO:0000256" key="1">
    <source>
        <dbReference type="SAM" id="SignalP"/>
    </source>
</evidence>
<gene>
    <name evidence="2" type="ORF">SAMN05661091_5414</name>
</gene>
<dbReference type="EMBL" id="LT840184">
    <property type="protein sequence ID" value="SMF91307.1"/>
    <property type="molecule type" value="Genomic_DNA"/>
</dbReference>
<name>A0A1X7HRR0_9BACL</name>
<sequence length="297" mass="33801">MRNQSNHRFYLLLACCLLFLGSLALPSNRAQAQPKQKATWFWDTAMIKESSEDILSFASANGVNTFYLQMNRDVRPEYYKNFIRQATARGIEVHVLGGSPSWSLESERYRLEIFLDWTAAYQASAAPEERFTGVHIDIEPHVLGEWSTNRSSLIKQWQSNVRFLADGVRSLNLPITADIPFWLYTYNLPDDSMSMSRWIISKVDAVVVMAYRDQATNIYNLAIPEMDEATELGKKAIIAVETKSGGEGNFITFYEEGSSIMNEQLQQVDAMAAQHASYDGLAIHEYRAWKDLVDRGN</sequence>
<feature type="signal peptide" evidence="1">
    <location>
        <begin position="1"/>
        <end position="32"/>
    </location>
</feature>